<proteinExistence type="predicted"/>
<evidence type="ECO:0000313" key="3">
    <source>
        <dbReference type="EMBL" id="CRK94098.1"/>
    </source>
</evidence>
<feature type="compositionally biased region" description="Basic residues" evidence="2">
    <location>
        <begin position="286"/>
        <end position="308"/>
    </location>
</feature>
<name>A0A1J1I2V7_9DIPT</name>
<reference evidence="3 4" key="1">
    <citation type="submission" date="2015-04" db="EMBL/GenBank/DDBJ databases">
        <authorList>
            <person name="Syromyatnikov M.Y."/>
            <person name="Popov V.N."/>
        </authorList>
    </citation>
    <scope>NUCLEOTIDE SEQUENCE [LARGE SCALE GENOMIC DNA]</scope>
</reference>
<keyword evidence="4" id="KW-1185">Reference proteome</keyword>
<feature type="compositionally biased region" description="Acidic residues" evidence="2">
    <location>
        <begin position="269"/>
        <end position="280"/>
    </location>
</feature>
<organism evidence="3 4">
    <name type="scientific">Clunio marinus</name>
    <dbReference type="NCBI Taxonomy" id="568069"/>
    <lineage>
        <taxon>Eukaryota</taxon>
        <taxon>Metazoa</taxon>
        <taxon>Ecdysozoa</taxon>
        <taxon>Arthropoda</taxon>
        <taxon>Hexapoda</taxon>
        <taxon>Insecta</taxon>
        <taxon>Pterygota</taxon>
        <taxon>Neoptera</taxon>
        <taxon>Endopterygota</taxon>
        <taxon>Diptera</taxon>
        <taxon>Nematocera</taxon>
        <taxon>Chironomoidea</taxon>
        <taxon>Chironomidae</taxon>
        <taxon>Clunio</taxon>
    </lineage>
</organism>
<evidence type="ECO:0000256" key="1">
    <source>
        <dbReference type="SAM" id="Coils"/>
    </source>
</evidence>
<dbReference type="Proteomes" id="UP000183832">
    <property type="component" value="Unassembled WGS sequence"/>
</dbReference>
<dbReference type="AlphaFoldDB" id="A0A1J1I2V7"/>
<gene>
    <name evidence="3" type="ORF">CLUMA_CG007621</name>
</gene>
<accession>A0A1J1I2V7</accession>
<evidence type="ECO:0000313" key="4">
    <source>
        <dbReference type="Proteomes" id="UP000183832"/>
    </source>
</evidence>
<protein>
    <submittedName>
        <fullName evidence="3">CLUMA_CG007621, isoform A</fullName>
    </submittedName>
</protein>
<keyword evidence="1" id="KW-0175">Coiled coil</keyword>
<sequence length="344" mass="38885">MDSPSDSSINYKEENEMLKTHLKAYQELNKEVSNKAQEYKMQLNVANNTITNLTTELMNEKTRLVQLKTGIIKLNKLILTNHEEYMKQISQIAEMSNLVLELPNQPPKENNGLIFKPISRSNKPVNTDRTNLLNTICEESTSRFSSESLISSTPLNRNQHKELPKTVICNEFITPLRAAKSPIAPFVTSCTMASPSVLSNPAEDSINVSPNSSNQLELDKSLNSSAIDRIKQMKLTVDLFHIDINRSIREIYTAGLSSNITNTRHQTEDFGEASGEETTDENTNPVKKKKSPQVKKKPQKKQQKKPKKEKAEEPRRSTGRPKRQARLAIKSLAEASLNTKLRRD</sequence>
<dbReference type="EMBL" id="CVRI01000038">
    <property type="protein sequence ID" value="CRK94098.1"/>
    <property type="molecule type" value="Genomic_DNA"/>
</dbReference>
<feature type="coiled-coil region" evidence="1">
    <location>
        <begin position="11"/>
        <end position="56"/>
    </location>
</feature>
<feature type="region of interest" description="Disordered" evidence="2">
    <location>
        <begin position="263"/>
        <end position="344"/>
    </location>
</feature>
<evidence type="ECO:0000256" key="2">
    <source>
        <dbReference type="SAM" id="MobiDB-lite"/>
    </source>
</evidence>